<dbReference type="RefSeq" id="WP_150031940.1">
    <property type="nucleotide sequence ID" value="NZ_VWSH01000001.1"/>
</dbReference>
<evidence type="ECO:0000313" key="3">
    <source>
        <dbReference type="EMBL" id="KAA5537364.1"/>
    </source>
</evidence>
<name>A0A5M6CQC3_9BACT</name>
<gene>
    <name evidence="3" type="ORF">F0919_06725</name>
</gene>
<protein>
    <submittedName>
        <fullName evidence="3">PKD domain-containing protein</fullName>
    </submittedName>
</protein>
<dbReference type="Pfam" id="PF18911">
    <property type="entry name" value="PKD_4"/>
    <property type="match status" value="5"/>
</dbReference>
<feature type="domain" description="PKD" evidence="2">
    <location>
        <begin position="181"/>
        <end position="251"/>
    </location>
</feature>
<feature type="domain" description="PKD" evidence="2">
    <location>
        <begin position="365"/>
        <end position="430"/>
    </location>
</feature>
<evidence type="ECO:0000259" key="2">
    <source>
        <dbReference type="PROSITE" id="PS50093"/>
    </source>
</evidence>
<dbReference type="Pfam" id="PF18962">
    <property type="entry name" value="Por_Secre_tail"/>
    <property type="match status" value="1"/>
</dbReference>
<dbReference type="PROSITE" id="PS50093">
    <property type="entry name" value="PKD"/>
    <property type="match status" value="5"/>
</dbReference>
<organism evidence="3 4">
    <name type="scientific">Taibaiella lutea</name>
    <dbReference type="NCBI Taxonomy" id="2608001"/>
    <lineage>
        <taxon>Bacteria</taxon>
        <taxon>Pseudomonadati</taxon>
        <taxon>Bacteroidota</taxon>
        <taxon>Chitinophagia</taxon>
        <taxon>Chitinophagales</taxon>
        <taxon>Chitinophagaceae</taxon>
        <taxon>Taibaiella</taxon>
    </lineage>
</organism>
<dbReference type="InterPro" id="IPR026444">
    <property type="entry name" value="Secre_tail"/>
</dbReference>
<dbReference type="EMBL" id="VWSH01000001">
    <property type="protein sequence ID" value="KAA5537364.1"/>
    <property type="molecule type" value="Genomic_DNA"/>
</dbReference>
<evidence type="ECO:0000313" key="4">
    <source>
        <dbReference type="Proteomes" id="UP000323632"/>
    </source>
</evidence>
<feature type="signal peptide" evidence="1">
    <location>
        <begin position="1"/>
        <end position="18"/>
    </location>
</feature>
<reference evidence="3 4" key="1">
    <citation type="submission" date="2019-09" db="EMBL/GenBank/DDBJ databases">
        <title>Genome sequence and assembly of Taibaiella sp.</title>
        <authorList>
            <person name="Chhetri G."/>
        </authorList>
    </citation>
    <scope>NUCLEOTIDE SEQUENCE [LARGE SCALE GENOMIC DNA]</scope>
    <source>
        <strain evidence="3 4">KVB11</strain>
    </source>
</reference>
<comment type="caution">
    <text evidence="3">The sequence shown here is derived from an EMBL/GenBank/DDBJ whole genome shotgun (WGS) entry which is preliminary data.</text>
</comment>
<proteinExistence type="predicted"/>
<dbReference type="Proteomes" id="UP000323632">
    <property type="component" value="Unassembled WGS sequence"/>
</dbReference>
<dbReference type="SUPFAM" id="SSF49299">
    <property type="entry name" value="PKD domain"/>
    <property type="match status" value="5"/>
</dbReference>
<keyword evidence="4" id="KW-1185">Reference proteome</keyword>
<dbReference type="InterPro" id="IPR022409">
    <property type="entry name" value="PKD/Chitinase_dom"/>
</dbReference>
<feature type="domain" description="PKD" evidence="2">
    <location>
        <begin position="459"/>
        <end position="525"/>
    </location>
</feature>
<dbReference type="NCBIfam" id="TIGR04183">
    <property type="entry name" value="Por_Secre_tail"/>
    <property type="match status" value="1"/>
</dbReference>
<feature type="domain" description="PKD" evidence="2">
    <location>
        <begin position="550"/>
        <end position="623"/>
    </location>
</feature>
<sequence length="710" mass="76358">MKKIQLLFIFLLSFAFNAKGQIVYQDIVPDLNGTSVQQAVLGTTFTFGGWGSGVFATDPFGGQNVMVIDNGFDWIAVLNQGDMIGPTNAWNVDAWPSNNPYPVTDKYLGFRVGATGNYRYGWFKVSVAGAAQPFYTFTVKSYGYQSTVNTAIAAGDEGAGAPAPVAAFSGNPLNGQTNITNITFTNQSTNNPTSWAWTFTPNNVSYQNGTSATSQNPVVRFTAAGTYTVAMTATNAAGNNTHTKNNYITITNPPPPDAAFTANNLNPTTGISTVTLTDQSINAPAAWQWAITPNTVTYQNGTSATSQNPQVLFTANGTYTVKLKVTNAFGADSLTQTNYITASPPQAPDAAFIANPLNGVSNATDITFTDQSSHNPTSWSWTFTPNNVSYQNGTSATSQNPVVKFTQAGTYTAKLAVSNNVGTDSSVAANYITILNQPPDADFNVNTTNGNAAQTIFDFTDLTTNGPTTWAWTFTPNTVTYVNGTSAASQNPEVTFNNPGMYSVKLVASNNGGTDSVTKTNYINVVPSIFVPDADFAADVTNAIKNQTVVSFTDLSQHLPTSWYWTITPNTFVYQNNGNSTVQNPKVIFTAAGTYTIKLKATNDLGSDSATKTAYITVTNGTTTGIKEQTLNKVLNVFPNPADNYLNFELQAGVKIQSVTIMNLEGKVVKIYNNLKDNKINISSLSKGIYFLKMEFEKEHKAEFRKFSKL</sequence>
<dbReference type="CDD" id="cd00146">
    <property type="entry name" value="PKD"/>
    <property type="match status" value="4"/>
</dbReference>
<dbReference type="InterPro" id="IPR035986">
    <property type="entry name" value="PKD_dom_sf"/>
</dbReference>
<accession>A0A5M6CQC3</accession>
<dbReference type="InterPro" id="IPR013783">
    <property type="entry name" value="Ig-like_fold"/>
</dbReference>
<dbReference type="Gene3D" id="2.60.40.10">
    <property type="entry name" value="Immunoglobulins"/>
    <property type="match status" value="5"/>
</dbReference>
<dbReference type="InterPro" id="IPR000601">
    <property type="entry name" value="PKD_dom"/>
</dbReference>
<evidence type="ECO:0000256" key="1">
    <source>
        <dbReference type="SAM" id="SignalP"/>
    </source>
</evidence>
<dbReference type="AlphaFoldDB" id="A0A5M6CQC3"/>
<dbReference type="SMART" id="SM00089">
    <property type="entry name" value="PKD"/>
    <property type="match status" value="5"/>
</dbReference>
<feature type="domain" description="PKD" evidence="2">
    <location>
        <begin position="273"/>
        <end position="342"/>
    </location>
</feature>
<feature type="chain" id="PRO_5024433968" evidence="1">
    <location>
        <begin position="19"/>
        <end position="710"/>
    </location>
</feature>
<keyword evidence="1" id="KW-0732">Signal</keyword>